<dbReference type="PANTHER" id="PTHR37809:SF1">
    <property type="entry name" value="RIBOSOMAL PROTEIN S12 METHYLTHIOTRANSFERASE ACCESSORY FACTOR YCAO"/>
    <property type="match status" value="1"/>
</dbReference>
<proteinExistence type="predicted"/>
<dbReference type="Gene3D" id="3.90.930.60">
    <property type="match status" value="1"/>
</dbReference>
<dbReference type="InterPro" id="IPR027624">
    <property type="entry name" value="TOMM_cyclo_SagD"/>
</dbReference>
<dbReference type="Gene3D" id="3.40.50.720">
    <property type="entry name" value="NAD(P)-binding Rossmann-like Domain"/>
    <property type="match status" value="1"/>
</dbReference>
<dbReference type="GO" id="GO:0008641">
    <property type="term" value="F:ubiquitin-like modifier activating enzyme activity"/>
    <property type="evidence" value="ECO:0007669"/>
    <property type="project" value="InterPro"/>
</dbReference>
<dbReference type="RefSeq" id="WP_145793403.1">
    <property type="nucleotide sequence ID" value="NZ_BAAABR010000022.1"/>
</dbReference>
<dbReference type="Gene3D" id="3.30.160.660">
    <property type="match status" value="1"/>
</dbReference>
<dbReference type="NCBIfam" id="TIGR03604">
    <property type="entry name" value="TOMM_cyclo_SagD"/>
    <property type="match status" value="1"/>
</dbReference>
<accession>A0A561EVG6</accession>
<dbReference type="AlphaFoldDB" id="A0A561EVG6"/>
<dbReference type="InterPro" id="IPR049274">
    <property type="entry name" value="LynD/TruD_wHTH-like"/>
</dbReference>
<dbReference type="Gene3D" id="3.30.40.250">
    <property type="match status" value="1"/>
</dbReference>
<dbReference type="Pfam" id="PF02624">
    <property type="entry name" value="YcaO"/>
    <property type="match status" value="1"/>
</dbReference>
<dbReference type="Pfam" id="PF21084">
    <property type="entry name" value="WHD_DUF4423_like"/>
    <property type="match status" value="1"/>
</dbReference>
<evidence type="ECO:0000313" key="3">
    <source>
        <dbReference type="Proteomes" id="UP000318416"/>
    </source>
</evidence>
<dbReference type="NCBIfam" id="TIGR03882">
    <property type="entry name" value="cyclo_dehyd_2"/>
    <property type="match status" value="1"/>
</dbReference>
<dbReference type="OrthoDB" id="2379922at2"/>
<feature type="domain" description="YcaO" evidence="1">
    <location>
        <begin position="393"/>
        <end position="764"/>
    </location>
</feature>
<dbReference type="Proteomes" id="UP000318416">
    <property type="component" value="Unassembled WGS sequence"/>
</dbReference>
<dbReference type="InterPro" id="IPR035985">
    <property type="entry name" value="Ubiquitin-activating_enz"/>
</dbReference>
<sequence length="764" mass="82052">MTGDISALGPLLGFKSHLRAEVVSGDAVYLLSDRGTTVLDGAHVEALAPLLDGTRDMYAVVREADARVPAAATVQVLASLAEAGLVSYSARSAPAAGHDRPSLAFWELAGLPGAGAAERLSAARVRLVTTGAVDEQQARSELRSAGLPVATGAFAGECTLTVVLCDDYLDPRLADIDAEQRAAGLPWLLAKIGGSTPWIGPVFQPGAGPCWNCLAHRLRVHRQPELAVQRALGLDAPLTGPEASTAPGRSAGLQLTVLETAKWLAGYRYQGQQAVYTLDALSLEGRHHPVQRRPQCPECGDPGLLSAQVRRPVIPVSRPKLSLDGNGHRSLTPQQVMDRFGHLVSPVTGVVKSIRRDPRGPAFLNCYDSGPSAAAANAGPAAVRAGLRSRNGGKGATDLDARVSALCEALERTSGTFHGDEPRLRASLLDAGADAIHPNSCQLYADFQYRDRARWNASHHAFQAVCDPLEESTPIDWTPVWSLTAGRHRLLPTSLLYYNTPRPDGRCFARADSNGCAAGSSLEDAIVQGFLELVERDAVALWWYNRTRQPAVDLAAFDDPWVAELRRGHRDLGRETWLLDVTSDLGIPVVVALSRRTDKPAQDIVLGFGAHFDPAVAVRRALAEVNQLLPAAVAVGPDSSGYAGLAPELRDWWQSATVENQPYLLPDPGQAARTAADFPRVVRTDLRDDVAAITDLVQDRGMELLVLDQTRPDIGLPVVRVLVPGLRHFWARFGPGRLYDVPVRLGRLTSPTPPTELNPIPLFT</sequence>
<evidence type="ECO:0000313" key="2">
    <source>
        <dbReference type="EMBL" id="TWE19581.1"/>
    </source>
</evidence>
<dbReference type="GO" id="GO:0005840">
    <property type="term" value="C:ribosome"/>
    <property type="evidence" value="ECO:0007669"/>
    <property type="project" value="UniProtKB-KW"/>
</dbReference>
<dbReference type="SUPFAM" id="SSF69572">
    <property type="entry name" value="Activating enzymes of the ubiquitin-like proteins"/>
    <property type="match status" value="1"/>
</dbReference>
<organism evidence="2 3">
    <name type="scientific">Kitasatospora atroaurantiaca</name>
    <dbReference type="NCBI Taxonomy" id="285545"/>
    <lineage>
        <taxon>Bacteria</taxon>
        <taxon>Bacillati</taxon>
        <taxon>Actinomycetota</taxon>
        <taxon>Actinomycetes</taxon>
        <taxon>Kitasatosporales</taxon>
        <taxon>Streptomycetaceae</taxon>
        <taxon>Kitasatospora</taxon>
    </lineage>
</organism>
<keyword evidence="3" id="KW-1185">Reference proteome</keyword>
<reference evidence="2 3" key="1">
    <citation type="submission" date="2019-06" db="EMBL/GenBank/DDBJ databases">
        <title>Sequencing the genomes of 1000 actinobacteria strains.</title>
        <authorList>
            <person name="Klenk H.-P."/>
        </authorList>
    </citation>
    <scope>NUCLEOTIDE SEQUENCE [LARGE SCALE GENOMIC DNA]</scope>
    <source>
        <strain evidence="2 3">DSM 41649</strain>
    </source>
</reference>
<dbReference type="EMBL" id="VIVR01000001">
    <property type="protein sequence ID" value="TWE19581.1"/>
    <property type="molecule type" value="Genomic_DNA"/>
</dbReference>
<name>A0A561EVG6_9ACTN</name>
<gene>
    <name evidence="2" type="ORF">FB465_4699</name>
</gene>
<dbReference type="InterPro" id="IPR022291">
    <property type="entry name" value="Bacteriocin_synth_cyclodeHase"/>
</dbReference>
<dbReference type="NCBIfam" id="TIGR00702">
    <property type="entry name" value="YcaO-type kinase domain"/>
    <property type="match status" value="1"/>
</dbReference>
<dbReference type="Gene3D" id="3.30.1330.230">
    <property type="match status" value="1"/>
</dbReference>
<dbReference type="GO" id="GO:0016740">
    <property type="term" value="F:transferase activity"/>
    <property type="evidence" value="ECO:0007669"/>
    <property type="project" value="UniProtKB-KW"/>
</dbReference>
<dbReference type="InterPro" id="IPR003776">
    <property type="entry name" value="YcaO-like_dom"/>
</dbReference>
<dbReference type="PANTHER" id="PTHR37809">
    <property type="entry name" value="RIBOSOMAL PROTEIN S12 METHYLTHIOTRANSFERASE ACCESSORY FACTOR YCAO"/>
    <property type="match status" value="1"/>
</dbReference>
<keyword evidence="2" id="KW-0808">Transferase</keyword>
<keyword evidence="2" id="KW-0689">Ribosomal protein</keyword>
<keyword evidence="2" id="KW-0687">Ribonucleoprotein</keyword>
<protein>
    <submittedName>
        <fullName evidence="2">Ribosomal protein S12 methylthiotransferase accessory factor</fullName>
    </submittedName>
</protein>
<dbReference type="PROSITE" id="PS51664">
    <property type="entry name" value="YCAO"/>
    <property type="match status" value="1"/>
</dbReference>
<comment type="caution">
    <text evidence="2">The sequence shown here is derived from an EMBL/GenBank/DDBJ whole genome shotgun (WGS) entry which is preliminary data.</text>
</comment>
<evidence type="ECO:0000259" key="1">
    <source>
        <dbReference type="PROSITE" id="PS51664"/>
    </source>
</evidence>